<accession>A0A1I3UN10</accession>
<keyword evidence="2" id="KW-0560">Oxidoreductase</keyword>
<organism evidence="5 6">
    <name type="scientific">Jannaschia pohangensis</name>
    <dbReference type="NCBI Taxonomy" id="390807"/>
    <lineage>
        <taxon>Bacteria</taxon>
        <taxon>Pseudomonadati</taxon>
        <taxon>Pseudomonadota</taxon>
        <taxon>Alphaproteobacteria</taxon>
        <taxon>Rhodobacterales</taxon>
        <taxon>Roseobacteraceae</taxon>
        <taxon>Jannaschia</taxon>
    </lineage>
</organism>
<dbReference type="STRING" id="390807.SAMN04488095_3810"/>
<comment type="similarity">
    <text evidence="1">Belongs to the carotenoid/retinoid oxidoreductase family.</text>
</comment>
<dbReference type="InterPro" id="IPR054841">
    <property type="entry name" value="carotdesatCrtD"/>
</dbReference>
<dbReference type="GO" id="GO:0016491">
    <property type="term" value="F:oxidoreductase activity"/>
    <property type="evidence" value="ECO:0007669"/>
    <property type="project" value="UniProtKB-KW"/>
</dbReference>
<dbReference type="InterPro" id="IPR002937">
    <property type="entry name" value="Amino_oxidase"/>
</dbReference>
<sequence>MTDQSDPTVIIGAGIGGLAAALRLAHAGRPVTVLERAATPGGKMRALPTDAGPVDAGPTVLTLRHVFDELFADVGESLSNHVTLRANPVLARHFWSDGTTLDLMADEDESRANVAAAFGSRAADDFTRFSARTRRLFQAFDVPMMQAATPSQRDVTGRVLRQPRLIRDMAPLRSLSQMLRGAFAEPKLQQLFGRYATYVGGIPALSPAILSLIWHAESSGVWSVAGGMHSLARAIEGLARDRGVAFHYDTHVTGIEVRDGRATAVLTEAGRHPAEAVLFNGDPRALTLGYLGAEAAAAVPSGPVRTRSLSAHVHAFAATPSGPPLAAHNVFFADSEAAEFDPLARGEVPVDATLYICAQDRGADATPPPLERFEIIRNAPPAPSTQESPPCPTPVFQRLAQFGLTFSPEPGPATLTDPAAFDRLFPGSSGSLYGQSPHGMMAAFARPTARTRIKGLYLAGGGAHPGAGVPMATLSGRHAAAAILQDRTSTSASRRAAMPGGMSTGSAMTAPARSRS</sequence>
<evidence type="ECO:0000256" key="3">
    <source>
        <dbReference type="SAM" id="MobiDB-lite"/>
    </source>
</evidence>
<name>A0A1I3UN10_9RHOB</name>
<keyword evidence="6" id="KW-1185">Reference proteome</keyword>
<dbReference type="PANTHER" id="PTHR43734:SF7">
    <property type="entry name" value="4,4'-DIAPONEUROSPORENE OXYGENASE"/>
    <property type="match status" value="1"/>
</dbReference>
<evidence type="ECO:0000313" key="5">
    <source>
        <dbReference type="EMBL" id="SFJ84834.1"/>
    </source>
</evidence>
<protein>
    <submittedName>
        <fullName evidence="5">1-hydroxycarotenoid 3,4-desaturase</fullName>
    </submittedName>
</protein>
<dbReference type="AlphaFoldDB" id="A0A1I3UN10"/>
<dbReference type="Pfam" id="PF01593">
    <property type="entry name" value="Amino_oxidase"/>
    <property type="match status" value="1"/>
</dbReference>
<evidence type="ECO:0000313" key="6">
    <source>
        <dbReference type="Proteomes" id="UP000199110"/>
    </source>
</evidence>
<evidence type="ECO:0000256" key="1">
    <source>
        <dbReference type="ARBA" id="ARBA00006046"/>
    </source>
</evidence>
<dbReference type="InterPro" id="IPR036188">
    <property type="entry name" value="FAD/NAD-bd_sf"/>
</dbReference>
<dbReference type="SUPFAM" id="SSF51905">
    <property type="entry name" value="FAD/NAD(P)-binding domain"/>
    <property type="match status" value="1"/>
</dbReference>
<dbReference type="EMBL" id="FORA01000009">
    <property type="protein sequence ID" value="SFJ84834.1"/>
    <property type="molecule type" value="Genomic_DNA"/>
</dbReference>
<dbReference type="RefSeq" id="WP_092784897.1">
    <property type="nucleotide sequence ID" value="NZ_FORA01000009.1"/>
</dbReference>
<feature type="domain" description="Amine oxidase" evidence="4">
    <location>
        <begin position="15"/>
        <end position="287"/>
    </location>
</feature>
<dbReference type="InterPro" id="IPR008150">
    <property type="entry name" value="Phytoene_DH_bac_CS"/>
</dbReference>
<dbReference type="Gene3D" id="3.50.50.60">
    <property type="entry name" value="FAD/NAD(P)-binding domain"/>
    <property type="match status" value="2"/>
</dbReference>
<feature type="region of interest" description="Disordered" evidence="3">
    <location>
        <begin position="485"/>
        <end position="516"/>
    </location>
</feature>
<dbReference type="PANTHER" id="PTHR43734">
    <property type="entry name" value="PHYTOENE DESATURASE"/>
    <property type="match status" value="1"/>
</dbReference>
<dbReference type="Proteomes" id="UP000199110">
    <property type="component" value="Unassembled WGS sequence"/>
</dbReference>
<dbReference type="NCBIfam" id="NF045637">
    <property type="entry name" value="carotdesatCrtDProt"/>
    <property type="match status" value="1"/>
</dbReference>
<dbReference type="PROSITE" id="PS00982">
    <property type="entry name" value="PHYTOENE_DH"/>
    <property type="match status" value="1"/>
</dbReference>
<proteinExistence type="inferred from homology"/>
<gene>
    <name evidence="5" type="ORF">SAMN04488095_3810</name>
</gene>
<reference evidence="5 6" key="1">
    <citation type="submission" date="2016-10" db="EMBL/GenBank/DDBJ databases">
        <authorList>
            <person name="de Groot N.N."/>
        </authorList>
    </citation>
    <scope>NUCLEOTIDE SEQUENCE [LARGE SCALE GENOMIC DNA]</scope>
    <source>
        <strain evidence="5 6">DSM 19073</strain>
    </source>
</reference>
<evidence type="ECO:0000259" key="4">
    <source>
        <dbReference type="Pfam" id="PF01593"/>
    </source>
</evidence>
<evidence type="ECO:0000256" key="2">
    <source>
        <dbReference type="ARBA" id="ARBA00023002"/>
    </source>
</evidence>
<dbReference type="OrthoDB" id="9774675at2"/>